<organism evidence="1 2">
    <name type="scientific">Phytophthora cactorum</name>
    <dbReference type="NCBI Taxonomy" id="29920"/>
    <lineage>
        <taxon>Eukaryota</taxon>
        <taxon>Sar</taxon>
        <taxon>Stramenopiles</taxon>
        <taxon>Oomycota</taxon>
        <taxon>Peronosporomycetes</taxon>
        <taxon>Peronosporales</taxon>
        <taxon>Peronosporaceae</taxon>
        <taxon>Phytophthora</taxon>
    </lineage>
</organism>
<dbReference type="EMBL" id="JAENGZ010001790">
    <property type="protein sequence ID" value="KAG6946226.1"/>
    <property type="molecule type" value="Genomic_DNA"/>
</dbReference>
<evidence type="ECO:0000313" key="1">
    <source>
        <dbReference type="EMBL" id="KAG6946226.1"/>
    </source>
</evidence>
<comment type="caution">
    <text evidence="1">The sequence shown here is derived from an EMBL/GenBank/DDBJ whole genome shotgun (WGS) entry which is preliminary data.</text>
</comment>
<dbReference type="Proteomes" id="UP000688947">
    <property type="component" value="Unassembled WGS sequence"/>
</dbReference>
<protein>
    <submittedName>
        <fullName evidence="1">Uncharacterized protein</fullName>
    </submittedName>
</protein>
<sequence length="146" mass="16056">MISSIRATASPPGISRSSFYISNVLVKAETPCDSNRMYCEANRVANAICDMGPGMICLNITMFKNSDNWSNSQKLHSNGVPRAQLHINLQQTILMGSQNFAKAVVAAKRSEPDLDTPLLQIGDSDDFEIASLHRSRGRPKHNPQAR</sequence>
<name>A0A8T1TQY9_9STRA</name>
<accession>A0A8T1TQY9</accession>
<gene>
    <name evidence="1" type="ORF">JG687_00016832</name>
</gene>
<dbReference type="AlphaFoldDB" id="A0A8T1TQY9"/>
<proteinExistence type="predicted"/>
<evidence type="ECO:0000313" key="2">
    <source>
        <dbReference type="Proteomes" id="UP000688947"/>
    </source>
</evidence>
<reference evidence="1" key="1">
    <citation type="submission" date="2021-01" db="EMBL/GenBank/DDBJ databases">
        <title>Phytophthora aleatoria, a newly-described species from Pinus radiata is distinct from Phytophthora cactorum isolates based on comparative genomics.</title>
        <authorList>
            <person name="Mcdougal R."/>
            <person name="Panda P."/>
            <person name="Williams N."/>
            <person name="Studholme D.J."/>
        </authorList>
    </citation>
    <scope>NUCLEOTIDE SEQUENCE</scope>
    <source>
        <strain evidence="1">NZFS 3830</strain>
    </source>
</reference>